<dbReference type="EMBL" id="MGJD01000010">
    <property type="protein sequence ID" value="OGN01129.1"/>
    <property type="molecule type" value="Genomic_DNA"/>
</dbReference>
<dbReference type="GO" id="GO:0046872">
    <property type="term" value="F:metal ion binding"/>
    <property type="evidence" value="ECO:0007669"/>
    <property type="project" value="UniProtKB-KW"/>
</dbReference>
<dbReference type="GO" id="GO:0016787">
    <property type="term" value="F:hydrolase activity"/>
    <property type="evidence" value="ECO:0007669"/>
    <property type="project" value="UniProtKB-KW"/>
</dbReference>
<dbReference type="PANTHER" id="PTHR16222:SF24">
    <property type="entry name" value="ADP-RIBOSYLHYDROLASE ARH3"/>
    <property type="match status" value="1"/>
</dbReference>
<protein>
    <recommendedName>
        <fullName evidence="6">ADP-ribosylglycohydrolase</fullName>
    </recommendedName>
</protein>
<reference evidence="4 5" key="1">
    <citation type="journal article" date="2016" name="Nat. Commun.">
        <title>Thousands of microbial genomes shed light on interconnected biogeochemical processes in an aquifer system.</title>
        <authorList>
            <person name="Anantharaman K."/>
            <person name="Brown C.T."/>
            <person name="Hug L.A."/>
            <person name="Sharon I."/>
            <person name="Castelle C.J."/>
            <person name="Probst A.J."/>
            <person name="Thomas B.C."/>
            <person name="Singh A."/>
            <person name="Wilkins M.J."/>
            <person name="Karaoz U."/>
            <person name="Brodie E.L."/>
            <person name="Williams K.H."/>
            <person name="Hubbard S.S."/>
            <person name="Banfield J.F."/>
        </authorList>
    </citation>
    <scope>NUCLEOTIDE SEQUENCE [LARGE SCALE GENOMIC DNA]</scope>
</reference>
<feature type="binding site" evidence="3">
    <location>
        <position position="295"/>
    </location>
    <ligand>
        <name>Mg(2+)</name>
        <dbReference type="ChEBI" id="CHEBI:18420"/>
        <label>1</label>
    </ligand>
</feature>
<organism evidence="4 5">
    <name type="scientific">Candidatus Yanofskybacteria bacterium RIFCSPHIGHO2_01_FULL_41_53</name>
    <dbReference type="NCBI Taxonomy" id="1802663"/>
    <lineage>
        <taxon>Bacteria</taxon>
        <taxon>Candidatus Yanofskyibacteriota</taxon>
    </lineage>
</organism>
<keyword evidence="2" id="KW-0378">Hydrolase</keyword>
<feature type="binding site" evidence="3">
    <location>
        <position position="63"/>
    </location>
    <ligand>
        <name>Mg(2+)</name>
        <dbReference type="ChEBI" id="CHEBI:18420"/>
        <label>1</label>
    </ligand>
</feature>
<comment type="similarity">
    <text evidence="1">Belongs to the ADP-ribosylglycohydrolase family.</text>
</comment>
<evidence type="ECO:0000256" key="3">
    <source>
        <dbReference type="PIRSR" id="PIRSR605502-1"/>
    </source>
</evidence>
<dbReference type="PANTHER" id="PTHR16222">
    <property type="entry name" value="ADP-RIBOSYLGLYCOHYDROLASE"/>
    <property type="match status" value="1"/>
</dbReference>
<comment type="cofactor">
    <cofactor evidence="3">
        <name>Mg(2+)</name>
        <dbReference type="ChEBI" id="CHEBI:18420"/>
    </cofactor>
    <text evidence="3">Binds 2 magnesium ions per subunit.</text>
</comment>
<dbReference type="AlphaFoldDB" id="A0A1F8EM71"/>
<gene>
    <name evidence="4" type="ORF">A2650_00515</name>
</gene>
<keyword evidence="3" id="KW-0460">Magnesium</keyword>
<dbReference type="Pfam" id="PF03747">
    <property type="entry name" value="ADP_ribosyl_GH"/>
    <property type="match status" value="1"/>
</dbReference>
<dbReference type="SUPFAM" id="SSF101478">
    <property type="entry name" value="ADP-ribosylglycohydrolase"/>
    <property type="match status" value="1"/>
</dbReference>
<evidence type="ECO:0000256" key="1">
    <source>
        <dbReference type="ARBA" id="ARBA00010702"/>
    </source>
</evidence>
<feature type="binding site" evidence="3">
    <location>
        <position position="292"/>
    </location>
    <ligand>
        <name>Mg(2+)</name>
        <dbReference type="ChEBI" id="CHEBI:18420"/>
        <label>1</label>
    </ligand>
</feature>
<evidence type="ECO:0000313" key="5">
    <source>
        <dbReference type="Proteomes" id="UP000177117"/>
    </source>
</evidence>
<proteinExistence type="inferred from homology"/>
<dbReference type="Gene3D" id="1.10.4080.10">
    <property type="entry name" value="ADP-ribosylation/Crystallin J1"/>
    <property type="match status" value="1"/>
</dbReference>
<dbReference type="Proteomes" id="UP000177117">
    <property type="component" value="Unassembled WGS sequence"/>
</dbReference>
<name>A0A1F8EM71_9BACT</name>
<evidence type="ECO:0008006" key="6">
    <source>
        <dbReference type="Google" id="ProtNLM"/>
    </source>
</evidence>
<keyword evidence="3" id="KW-0479">Metal-binding</keyword>
<feature type="binding site" evidence="3">
    <location>
        <position position="62"/>
    </location>
    <ligand>
        <name>Mg(2+)</name>
        <dbReference type="ChEBI" id="CHEBI:18420"/>
        <label>1</label>
    </ligand>
</feature>
<comment type="caution">
    <text evidence="4">The sequence shown here is derived from an EMBL/GenBank/DDBJ whole genome shotgun (WGS) entry which is preliminary data.</text>
</comment>
<evidence type="ECO:0000256" key="2">
    <source>
        <dbReference type="ARBA" id="ARBA00022801"/>
    </source>
</evidence>
<feature type="binding site" evidence="3">
    <location>
        <position position="294"/>
    </location>
    <ligand>
        <name>Mg(2+)</name>
        <dbReference type="ChEBI" id="CHEBI:18420"/>
        <label>1</label>
    </ligand>
</feature>
<dbReference type="InterPro" id="IPR005502">
    <property type="entry name" value="Ribosyl_crysJ1"/>
</dbReference>
<dbReference type="InterPro" id="IPR050792">
    <property type="entry name" value="ADP-ribosylglycohydrolase"/>
</dbReference>
<evidence type="ECO:0000313" key="4">
    <source>
        <dbReference type="EMBL" id="OGN01129.1"/>
    </source>
</evidence>
<accession>A0A1F8EM71</accession>
<feature type="binding site" evidence="3">
    <location>
        <position position="61"/>
    </location>
    <ligand>
        <name>Mg(2+)</name>
        <dbReference type="ChEBI" id="CHEBI:18420"/>
        <label>1</label>
    </ligand>
</feature>
<dbReference type="InterPro" id="IPR036705">
    <property type="entry name" value="Ribosyl_crysJ1_sf"/>
</dbReference>
<sequence>MKVSQDKVRGMFLGIAIGDALYMPVETWSAEQIADKHGRLTSYIRPDGHKWFDGRDAGTWTDDTQLTLVVAESLIAKGKIDLDDLASRHVESLRKDGDRGFGGTTREAIKNLASGVHWSKSGKSKNPKHGIGNGMTMKVAPLGAFRASAIWSELWVEERSKFIDNLVHFTLMTHNSKMAVESTLAHVYATDICLNHDPIKDFPLESFFKQIIKMSDFINYRSPTAEPELTLTSRLEMLRRFKVESLTQDVIISAFDSGTSYVYDSLPFSYAFLIRNPRSIETLYDVGNAGGDTDTNASIVGGLLGALNGTSIFPQHLIDGLWQKERIIDTADRFYDRFFIINPSSRKATKDKEGNQ</sequence>